<dbReference type="InterPro" id="IPR038718">
    <property type="entry name" value="SNF2-like_sf"/>
</dbReference>
<dbReference type="InterPro" id="IPR013663">
    <property type="entry name" value="Helicase_SWF/SNF/SWI_bac"/>
</dbReference>
<dbReference type="InterPro" id="IPR027417">
    <property type="entry name" value="P-loop_NTPase"/>
</dbReference>
<keyword evidence="2" id="KW-0479">Metal-binding</keyword>
<dbReference type="SMART" id="SM00490">
    <property type="entry name" value="HELICc"/>
    <property type="match status" value="1"/>
</dbReference>
<dbReference type="PROSITE" id="PS50966">
    <property type="entry name" value="ZF_SWIM"/>
    <property type="match status" value="1"/>
</dbReference>
<keyword evidence="2" id="KW-0863">Zinc-finger</keyword>
<feature type="domain" description="Helicase ATP-binding" evidence="4">
    <location>
        <begin position="627"/>
        <end position="785"/>
    </location>
</feature>
<evidence type="ECO:0000259" key="5">
    <source>
        <dbReference type="PROSITE" id="PS51194"/>
    </source>
</evidence>
<evidence type="ECO:0000259" key="3">
    <source>
        <dbReference type="PROSITE" id="PS50966"/>
    </source>
</evidence>
<protein>
    <submittedName>
        <fullName evidence="6">SNF2 helicase associated domain-containing protein</fullName>
    </submittedName>
</protein>
<dbReference type="InterPro" id="IPR007527">
    <property type="entry name" value="Znf_SWIM"/>
</dbReference>
<name>A0ABV7CYD0_9BACI</name>
<feature type="domain" description="Helicase C-terminal" evidence="5">
    <location>
        <begin position="895"/>
        <end position="1052"/>
    </location>
</feature>
<dbReference type="InterPro" id="IPR014001">
    <property type="entry name" value="Helicase_ATP-bd"/>
</dbReference>
<comment type="caution">
    <text evidence="6">The sequence shown here is derived from an EMBL/GenBank/DDBJ whole genome shotgun (WGS) entry which is preliminary data.</text>
</comment>
<dbReference type="Pfam" id="PF00176">
    <property type="entry name" value="SNF2-rel_dom"/>
    <property type="match status" value="1"/>
</dbReference>
<proteinExistence type="predicted"/>
<reference evidence="7" key="1">
    <citation type="journal article" date="2019" name="Int. J. Syst. Evol. Microbiol.">
        <title>The Global Catalogue of Microorganisms (GCM) 10K type strain sequencing project: providing services to taxonomists for standard genome sequencing and annotation.</title>
        <authorList>
            <consortium name="The Broad Institute Genomics Platform"/>
            <consortium name="The Broad Institute Genome Sequencing Center for Infectious Disease"/>
            <person name="Wu L."/>
            <person name="Ma J."/>
        </authorList>
    </citation>
    <scope>NUCLEOTIDE SEQUENCE [LARGE SCALE GENOMIC DNA]</scope>
    <source>
        <strain evidence="7">KCTC 13128</strain>
    </source>
</reference>
<dbReference type="Gene3D" id="3.40.50.300">
    <property type="entry name" value="P-loop containing nucleotide triphosphate hydrolases"/>
    <property type="match status" value="1"/>
</dbReference>
<sequence>MKSIREINVQKLFPSVIYRRGLEYVKQNKVSELLYDINFKVWTATVHGTEDYFVEINMKDYEQGSIDTYCDCPAFDTFGSCKHIAAALISIVHKETEREGGSPSSAPALDDYNYYKADRFIQAVTSIEHTESSGGILPGKALLRVEYLCRWSYDRNLLIELKTGVKRAFVVKDSYAFLQDVLGHDEHYFTKTFTYDPEKHEFLQADLEIFELLHSIKKNEQVFQNFTFYNDEGIKDKRAIIIPPLAAKELLAKLAERDLMVETPVKTYNHPSVAEEELPFQFEVTKNDRNDLLLKMEEVEEVTYFPPYELLFYQGTFYFPKKEQVPILEEISRFGMQNLQFSIPSSKSDTFLSEVLPSLKKVGEVEIEEQVAEEIIQVPLRAKLFLEVKDEWIAGKLEYHYGNQVIDPFGGSEARDVIIIRDVEKEQQIMRLIEHANFHYNGKELYIDTDEEEMYDFLYHVLPLMDEYVELYLTSEIKNMMVENDPMPSTKVQLESSTNLLDIGFEIDGIDDSEIDKIIEAMIEKKRYYRLGNGALLSLEGEEFSSMRQFFDEMNLDKDDIHEGNVQMPVYRGTQVDELIGTKKDYGPAFRKLLDQLKNPEEQEYPLPDNLQASLRNYQQTGYQWFKSLADYHLGGILADDMGLGKTLQSIAYIASDPGDRPHLIVAPSSVVYNWKNEFDKFVPDLDVAVLTGNPAERRNYLAEGTTKDVWITSYATLRQDIEWYREIAFRNLILDEAQFIKNYATKTSKAIREIKAARKFALSGTPIENSIEELWAIFQVVLPGLMPNQREFKQLPHEKISLMTRPFILRRLKDDVLKELPEKIESVSVSELTKEQKDLYLGYHRRLQQEAAQSMKDNGFQQNRMKILAGLTRLRQICCHPSLFLENYEGHSGKLEQLMATVRNAVDNGKRMLIFSQFTSMHDIIKSRLEEEGVGYFYLHGGTSSKERMEMSERFNGGENEVFLISLKAGGTGLNLTGADTVILYDLWWNPAVEDQATGRAHRFGQKNVVQVIRMITEGTIEEKIYDLQQRKRELIDQVIQPGETMLSSLSEEDVRELLSI</sequence>
<dbReference type="InterPro" id="IPR000330">
    <property type="entry name" value="SNF2_N"/>
</dbReference>
<evidence type="ECO:0000313" key="6">
    <source>
        <dbReference type="EMBL" id="MFC3041204.1"/>
    </source>
</evidence>
<accession>A0ABV7CYD0</accession>
<dbReference type="SUPFAM" id="SSF52540">
    <property type="entry name" value="P-loop containing nucleoside triphosphate hydrolases"/>
    <property type="match status" value="2"/>
</dbReference>
<dbReference type="Pfam" id="PF00271">
    <property type="entry name" value="Helicase_C"/>
    <property type="match status" value="1"/>
</dbReference>
<evidence type="ECO:0000259" key="4">
    <source>
        <dbReference type="PROSITE" id="PS51192"/>
    </source>
</evidence>
<dbReference type="EMBL" id="JBHRSA010000046">
    <property type="protein sequence ID" value="MFC3041204.1"/>
    <property type="molecule type" value="Genomic_DNA"/>
</dbReference>
<dbReference type="RefSeq" id="WP_390273415.1">
    <property type="nucleotide sequence ID" value="NZ_JBHRSA010000046.1"/>
</dbReference>
<keyword evidence="7" id="KW-1185">Reference proteome</keyword>
<evidence type="ECO:0000313" key="7">
    <source>
        <dbReference type="Proteomes" id="UP001595279"/>
    </source>
</evidence>
<dbReference type="PROSITE" id="PS51194">
    <property type="entry name" value="HELICASE_CTER"/>
    <property type="match status" value="1"/>
</dbReference>
<dbReference type="InterPro" id="IPR049730">
    <property type="entry name" value="SNF2/RAD54-like_C"/>
</dbReference>
<evidence type="ECO:0000256" key="1">
    <source>
        <dbReference type="ARBA" id="ARBA00022801"/>
    </source>
</evidence>
<organism evidence="6 7">
    <name type="scientific">Virgibacillus xinjiangensis</name>
    <dbReference type="NCBI Taxonomy" id="393090"/>
    <lineage>
        <taxon>Bacteria</taxon>
        <taxon>Bacillati</taxon>
        <taxon>Bacillota</taxon>
        <taxon>Bacilli</taxon>
        <taxon>Bacillales</taxon>
        <taxon>Bacillaceae</taxon>
        <taxon>Virgibacillus</taxon>
    </lineage>
</organism>
<evidence type="ECO:0000256" key="2">
    <source>
        <dbReference type="PROSITE-ProRule" id="PRU00325"/>
    </source>
</evidence>
<keyword evidence="2" id="KW-0862">Zinc</keyword>
<dbReference type="Proteomes" id="UP001595279">
    <property type="component" value="Unassembled WGS sequence"/>
</dbReference>
<dbReference type="PROSITE" id="PS51192">
    <property type="entry name" value="HELICASE_ATP_BIND_1"/>
    <property type="match status" value="1"/>
</dbReference>
<dbReference type="InterPro" id="IPR001650">
    <property type="entry name" value="Helicase_C-like"/>
</dbReference>
<dbReference type="Pfam" id="PF04434">
    <property type="entry name" value="SWIM"/>
    <property type="match status" value="1"/>
</dbReference>
<dbReference type="SMART" id="SM00487">
    <property type="entry name" value="DEXDc"/>
    <property type="match status" value="1"/>
</dbReference>
<dbReference type="Gene3D" id="3.40.50.10810">
    <property type="entry name" value="Tandem AAA-ATPase domain"/>
    <property type="match status" value="1"/>
</dbReference>
<dbReference type="Pfam" id="PF08455">
    <property type="entry name" value="SNF2_assoc"/>
    <property type="match status" value="1"/>
</dbReference>
<gene>
    <name evidence="6" type="ORF">ACFOGI_13225</name>
</gene>
<feature type="domain" description="SWIM-type" evidence="3">
    <location>
        <begin position="52"/>
        <end position="92"/>
    </location>
</feature>
<keyword evidence="1" id="KW-0378">Hydrolase</keyword>
<dbReference type="PANTHER" id="PTHR10799">
    <property type="entry name" value="SNF2/RAD54 HELICASE FAMILY"/>
    <property type="match status" value="1"/>
</dbReference>
<dbReference type="CDD" id="cd18793">
    <property type="entry name" value="SF2_C_SNF"/>
    <property type="match status" value="1"/>
</dbReference>